<dbReference type="EMBL" id="CADCTT010000284">
    <property type="protein sequence ID" value="CAA9319229.1"/>
    <property type="molecule type" value="Genomic_DNA"/>
</dbReference>
<feature type="non-terminal residue" evidence="2">
    <location>
        <position position="1"/>
    </location>
</feature>
<organism evidence="2">
    <name type="scientific">uncultured Friedmanniella sp</name>
    <dbReference type="NCBI Taxonomy" id="335381"/>
    <lineage>
        <taxon>Bacteria</taxon>
        <taxon>Bacillati</taxon>
        <taxon>Actinomycetota</taxon>
        <taxon>Actinomycetes</taxon>
        <taxon>Propionibacteriales</taxon>
        <taxon>Nocardioidaceae</taxon>
        <taxon>Friedmanniella</taxon>
        <taxon>environmental samples</taxon>
    </lineage>
</organism>
<accession>A0A6J4KZL4</accession>
<feature type="compositionally biased region" description="Low complexity" evidence="1">
    <location>
        <begin position="14"/>
        <end position="29"/>
    </location>
</feature>
<gene>
    <name evidence="2" type="ORF">AVDCRST_MAG61-2240</name>
</gene>
<reference evidence="2" key="1">
    <citation type="submission" date="2020-02" db="EMBL/GenBank/DDBJ databases">
        <authorList>
            <person name="Meier V. D."/>
        </authorList>
    </citation>
    <scope>NUCLEOTIDE SEQUENCE</scope>
    <source>
        <strain evidence="2">AVDCRST_MAG61</strain>
    </source>
</reference>
<evidence type="ECO:0000256" key="1">
    <source>
        <dbReference type="SAM" id="MobiDB-lite"/>
    </source>
</evidence>
<feature type="non-terminal residue" evidence="2">
    <location>
        <position position="235"/>
    </location>
</feature>
<feature type="region of interest" description="Disordered" evidence="1">
    <location>
        <begin position="1"/>
        <end position="29"/>
    </location>
</feature>
<proteinExistence type="predicted"/>
<feature type="compositionally biased region" description="Low complexity" evidence="1">
    <location>
        <begin position="110"/>
        <end position="134"/>
    </location>
</feature>
<sequence>DDARSTRRPDRARPGGAASRRAAGPAPAAALPRAGALRLLDGHDGALRPRAGTLGRPARGPHPVAAVELRHGDHRRRRRGAADVDPAAPTARTGHGLQRPGHRPQRGRRAGPAQHSDLAAAQGHAAGARRGWQRPGRCGLHRQPVRRGPTGRADDGPGPAYRRQPSAGPDGHRGHGPGSGLPARRHGWPGHGALRRRDRAPHPALPALRGRPAGAPDGTPGHTGAQRDGDAAYRL</sequence>
<feature type="compositionally biased region" description="Basic residues" evidence="1">
    <location>
        <begin position="183"/>
        <end position="199"/>
    </location>
</feature>
<name>A0A6J4KZL4_9ACTN</name>
<feature type="region of interest" description="Disordered" evidence="1">
    <location>
        <begin position="41"/>
        <end position="235"/>
    </location>
</feature>
<protein>
    <submittedName>
        <fullName evidence="2">Integral membrane protein</fullName>
    </submittedName>
</protein>
<feature type="compositionally biased region" description="Basic and acidic residues" evidence="1">
    <location>
        <begin position="1"/>
        <end position="13"/>
    </location>
</feature>
<dbReference type="AlphaFoldDB" id="A0A6J4KZL4"/>
<evidence type="ECO:0000313" key="2">
    <source>
        <dbReference type="EMBL" id="CAA9319229.1"/>
    </source>
</evidence>
<feature type="compositionally biased region" description="Basic residues" evidence="1">
    <location>
        <begin position="100"/>
        <end position="109"/>
    </location>
</feature>
<feature type="compositionally biased region" description="Basic and acidic residues" evidence="1">
    <location>
        <begin position="225"/>
        <end position="235"/>
    </location>
</feature>